<protein>
    <submittedName>
        <fullName evidence="1">Uncharacterized protein</fullName>
    </submittedName>
</protein>
<dbReference type="Proteomes" id="UP001149303">
    <property type="component" value="Unassembled WGS sequence"/>
</dbReference>
<dbReference type="EMBL" id="JAIWJY010000007">
    <property type="protein sequence ID" value="MDE1207486.1"/>
    <property type="molecule type" value="Genomic_DNA"/>
</dbReference>
<reference evidence="1" key="1">
    <citation type="submission" date="2021-09" db="EMBL/GenBank/DDBJ databases">
        <authorList>
            <person name="Smyrli M."/>
        </authorList>
    </citation>
    <scope>NUCLEOTIDE SEQUENCE</scope>
    <source>
        <strain evidence="1">LAR25</strain>
    </source>
</reference>
<organism evidence="1 2">
    <name type="scientific">Tenacibaculum larymnensis</name>
    <dbReference type="NCBI Taxonomy" id="2878201"/>
    <lineage>
        <taxon>Bacteria</taxon>
        <taxon>Pseudomonadati</taxon>
        <taxon>Bacteroidota</taxon>
        <taxon>Flavobacteriia</taxon>
        <taxon>Flavobacteriales</taxon>
        <taxon>Flavobacteriaceae</taxon>
        <taxon>Tenacibaculum</taxon>
    </lineage>
</organism>
<proteinExistence type="predicted"/>
<name>A0A9X4ENT8_9FLAO</name>
<dbReference type="AlphaFoldDB" id="A0A9X4ENT8"/>
<gene>
    <name evidence="1" type="ORF">LCI24_11850</name>
</gene>
<comment type="caution">
    <text evidence="1">The sequence shown here is derived from an EMBL/GenBank/DDBJ whole genome shotgun (WGS) entry which is preliminary data.</text>
</comment>
<sequence>MIEKLIEYEKDELDNWYNTSVEFSDNFMKEFVMYANNHKSKVINYTLSSEPSLISSHNIIYEALSTYSTDWNDFLFDELKRILNIVEKEPKKYRILEVIDSFEVDNIYDNDFSFFEKMINLLFQYHDNAKNKKVKGHTSYVLQDLLTEAGEDYKTRRWWSKMDNIIEDYHRTEILKKS</sequence>
<keyword evidence="2" id="KW-1185">Reference proteome</keyword>
<dbReference type="RefSeq" id="WP_274640563.1">
    <property type="nucleotide sequence ID" value="NZ_JAIWJY010000007.1"/>
</dbReference>
<evidence type="ECO:0000313" key="1">
    <source>
        <dbReference type="EMBL" id="MDE1207486.1"/>
    </source>
</evidence>
<evidence type="ECO:0000313" key="2">
    <source>
        <dbReference type="Proteomes" id="UP001149303"/>
    </source>
</evidence>
<accession>A0A9X4ENT8</accession>